<protein>
    <submittedName>
        <fullName evidence="3">MFS transporter</fullName>
    </submittedName>
</protein>
<organism evidence="2 3">
    <name type="scientific">Heterorhabditis bacteriophora</name>
    <name type="common">Entomopathogenic nematode worm</name>
    <dbReference type="NCBI Taxonomy" id="37862"/>
    <lineage>
        <taxon>Eukaryota</taxon>
        <taxon>Metazoa</taxon>
        <taxon>Ecdysozoa</taxon>
        <taxon>Nematoda</taxon>
        <taxon>Chromadorea</taxon>
        <taxon>Rhabditida</taxon>
        <taxon>Rhabditina</taxon>
        <taxon>Rhabditomorpha</taxon>
        <taxon>Strongyloidea</taxon>
        <taxon>Heterorhabditidae</taxon>
        <taxon>Heterorhabditis</taxon>
    </lineage>
</organism>
<dbReference type="AlphaFoldDB" id="A0A1I7W9L2"/>
<feature type="transmembrane region" description="Helical" evidence="1">
    <location>
        <begin position="171"/>
        <end position="192"/>
    </location>
</feature>
<dbReference type="WBParaSite" id="Hba_01346">
    <property type="protein sequence ID" value="Hba_01346"/>
    <property type="gene ID" value="Hba_01346"/>
</dbReference>
<keyword evidence="1" id="KW-0812">Transmembrane</keyword>
<dbReference type="Proteomes" id="UP000095283">
    <property type="component" value="Unplaced"/>
</dbReference>
<reference evidence="3" key="1">
    <citation type="submission" date="2016-11" db="UniProtKB">
        <authorList>
            <consortium name="WormBaseParasite"/>
        </authorList>
    </citation>
    <scope>IDENTIFICATION</scope>
</reference>
<proteinExistence type="predicted"/>
<dbReference type="PANTHER" id="PTHR31154:SF4">
    <property type="entry name" value="MEMBRANE TRANSPORTER PROTEIN"/>
    <property type="match status" value="1"/>
</dbReference>
<keyword evidence="1" id="KW-0472">Membrane</keyword>
<evidence type="ECO:0000313" key="3">
    <source>
        <dbReference type="WBParaSite" id="Hba_01346"/>
    </source>
</evidence>
<dbReference type="PANTHER" id="PTHR31154">
    <property type="entry name" value="MEMBRANE TRANSPORTER PROTEIN"/>
    <property type="match status" value="1"/>
</dbReference>
<feature type="transmembrane region" description="Helical" evidence="1">
    <location>
        <begin position="146"/>
        <end position="165"/>
    </location>
</feature>
<feature type="transmembrane region" description="Helical" evidence="1">
    <location>
        <begin position="117"/>
        <end position="139"/>
    </location>
</feature>
<evidence type="ECO:0000313" key="2">
    <source>
        <dbReference type="Proteomes" id="UP000095283"/>
    </source>
</evidence>
<keyword evidence="1" id="KW-1133">Transmembrane helix</keyword>
<feature type="transmembrane region" description="Helical" evidence="1">
    <location>
        <begin position="49"/>
        <end position="65"/>
    </location>
</feature>
<feature type="transmembrane region" description="Helical" evidence="1">
    <location>
        <begin position="19"/>
        <end position="37"/>
    </location>
</feature>
<evidence type="ECO:0000256" key="1">
    <source>
        <dbReference type="SAM" id="Phobius"/>
    </source>
</evidence>
<accession>A0A1I7W9L2</accession>
<sequence length="236" mass="26379">MGCALFAVVFMRVQIEKKAVFFGSIGSIPGMIIGFKYFDPQLTAPQKKMLFVSIWTSFAASLFILNFEKKRKTYKTIPDFKFWKALVLIVTGFIGGLNSLIGFYYRAVWEGTVPQLAWEYLQVTIPVSVMMAPIGSFLGSHFHRQVLATFVYVLEAISLLGFVATLPPTNLIITAIIIILLGFGFFTIISRVGPKMCPKLWTRLGISPCTFVDMYAMLPSANLFFPQPFLSAPLLS</sequence>
<keyword evidence="2" id="KW-1185">Reference proteome</keyword>
<name>A0A1I7W9L2_HETBA</name>
<feature type="transmembrane region" description="Helical" evidence="1">
    <location>
        <begin position="85"/>
        <end position="105"/>
    </location>
</feature>